<gene>
    <name evidence="4" type="ORF">C7460_108147</name>
</gene>
<keyword evidence="5" id="KW-1185">Reference proteome</keyword>
<dbReference type="Pfam" id="PF13517">
    <property type="entry name" value="FG-GAP_3"/>
    <property type="match status" value="4"/>
</dbReference>
<dbReference type="EMBL" id="QREG01000008">
    <property type="protein sequence ID" value="RED99527.1"/>
    <property type="molecule type" value="Genomic_DNA"/>
</dbReference>
<evidence type="ECO:0000256" key="2">
    <source>
        <dbReference type="SAM" id="SignalP"/>
    </source>
</evidence>
<reference evidence="4 5" key="1">
    <citation type="submission" date="2018-07" db="EMBL/GenBank/DDBJ databases">
        <title>Genomic Encyclopedia of Type Strains, Phase IV (KMG-IV): sequencing the most valuable type-strain genomes for metagenomic binning, comparative biology and taxonomic classification.</title>
        <authorList>
            <person name="Goeker M."/>
        </authorList>
    </citation>
    <scope>NUCLEOTIDE SEQUENCE [LARGE SCALE GENOMIC DNA]</scope>
    <source>
        <strain evidence="4 5">DSM 4134</strain>
    </source>
</reference>
<feature type="chain" id="PRO_5017591297" evidence="2">
    <location>
        <begin position="17"/>
        <end position="1158"/>
    </location>
</feature>
<dbReference type="OrthoDB" id="1488345at2"/>
<dbReference type="InterPro" id="IPR011519">
    <property type="entry name" value="UnbV_ASPIC"/>
</dbReference>
<feature type="signal peptide" evidence="2">
    <location>
        <begin position="1"/>
        <end position="16"/>
    </location>
</feature>
<evidence type="ECO:0000259" key="3">
    <source>
        <dbReference type="Pfam" id="PF07593"/>
    </source>
</evidence>
<dbReference type="Gene3D" id="2.130.10.130">
    <property type="entry name" value="Integrin alpha, N-terminal"/>
    <property type="match status" value="3"/>
</dbReference>
<dbReference type="AlphaFoldDB" id="A0A3D9L309"/>
<comment type="caution">
    <text evidence="4">The sequence shown here is derived from an EMBL/GenBank/DDBJ whole genome shotgun (WGS) entry which is preliminary data.</text>
</comment>
<dbReference type="InterPro" id="IPR028994">
    <property type="entry name" value="Integrin_alpha_N"/>
</dbReference>
<dbReference type="InterPro" id="IPR013517">
    <property type="entry name" value="FG-GAP"/>
</dbReference>
<sequence length="1158" mass="128276">MTALRYLTLFALLSFACSKSPKQLTLLSPQSSGVDFTNAIDEKSVNILDYVNMYNGSGVAVADFNNDGFQDIVFGGNMVSSQLYLNTGNSNKPAFKAIDERSGFATNKWVNGVTTVDINQDGLVDIYCSVANGKGSDRGNLLFINEGVNESGIPTFRESAKPYGIADTTHTIQSAFFDYDLDGDLDLFMIVNYPVGYLDAEANRIVALKKIGDRNRTDRLYRNDGISTAGHPTFTEVSTEAGITLEGYSLGLAITDINDDQYPDIYVANDYVTNDIFYINNGDGTFTDNIRSLVNHTSYSSMGIDIADANNDGLQDILVVDMLPEKDDKMKLMYAASHNISHEFMQKSNYVDQYFRNTLQLNNGTNRGFSEIGQMAGVFRTNWSWSALMPDIDMDGWRDVFITNGFTKDVNDLDFINYQTSSSPFERQGFDGASYVESLEDQQGIHLPNYIFRNEQDLTYSNQSASWGFEDASYSNGASYADLDNDGDLDLVISNINAPAFVYQNNTSANWVEIELHGEKPNLRAIGAKVSFACSAGIQSHENYLTRGFMSAISPVMHFGVGTDTLIRDVTIRWPDVSFQTYPELSVNKKHHIYKEASPPPTPKTTTQPILDKAPDQLILAKHDENYFNDFDHQRLLPHKLSQAGPCLAVGDANGDGLEDVYMGGSKGFPGQLLLNEGSSFRPMPLPDSEPYEDGASLWLDVDGDNDLDLYVASGGVAYGKKSRYYEDRLYLNEGSDFVRYNGQLPSVNTSAVVAADFDQDGDLDLFVGGASKPNEYPLSHESYLLINESTAEAVNFIIEPLGTLGIIKSALWSDYNNDGWEDLFVVGEYTPIIVFKNEAGALLRNKDIHLPDQTGMWNSITSTDIDQDGDMDYVLGNMGLNSRYKASASEPLRLYAKDFDENGEIDPIMTQIRDGREVPTHLRDDLIRQLVKLKKRVKTYEAYAHATIQDLFPEESLNDALVLTCTYLQNALLINDGQSGFTLEALPNHAQVGPVYGSLAENLSGNPHNEVALIGNSFAQEIFSGWQDAFTGTVIRRTDSKSYETSTANKSGLYLRGDAKALVKLTMPDQRLLVLASQNNDSLKSHLTSSKFEKIIHAKPLESVAIINYKNGKTERRELPYGSGYFSQSSRTIAATSHVAKVTFYQAGKPTRTLRFD</sequence>
<accession>A0A3D9L309</accession>
<dbReference type="Proteomes" id="UP000256779">
    <property type="component" value="Unassembled WGS sequence"/>
</dbReference>
<protein>
    <submittedName>
        <fullName evidence="4">VCBS repeat protein</fullName>
    </submittedName>
</protein>
<keyword evidence="1 2" id="KW-0732">Signal</keyword>
<organism evidence="4 5">
    <name type="scientific">Marinoscillum furvescens DSM 4134</name>
    <dbReference type="NCBI Taxonomy" id="1122208"/>
    <lineage>
        <taxon>Bacteria</taxon>
        <taxon>Pseudomonadati</taxon>
        <taxon>Bacteroidota</taxon>
        <taxon>Cytophagia</taxon>
        <taxon>Cytophagales</taxon>
        <taxon>Reichenbachiellaceae</taxon>
        <taxon>Marinoscillum</taxon>
    </lineage>
</organism>
<dbReference type="PROSITE" id="PS51257">
    <property type="entry name" value="PROKAR_LIPOPROTEIN"/>
    <property type="match status" value="1"/>
</dbReference>
<proteinExistence type="predicted"/>
<evidence type="ECO:0000256" key="1">
    <source>
        <dbReference type="ARBA" id="ARBA00022729"/>
    </source>
</evidence>
<evidence type="ECO:0000313" key="4">
    <source>
        <dbReference type="EMBL" id="RED99527.1"/>
    </source>
</evidence>
<dbReference type="InterPro" id="IPR027039">
    <property type="entry name" value="Crtac1"/>
</dbReference>
<dbReference type="RefSeq" id="WP_115868057.1">
    <property type="nucleotide sequence ID" value="NZ_QREG01000008.1"/>
</dbReference>
<dbReference type="PANTHER" id="PTHR16026:SF0">
    <property type="entry name" value="CARTILAGE ACIDIC PROTEIN 1"/>
    <property type="match status" value="1"/>
</dbReference>
<dbReference type="PANTHER" id="PTHR16026">
    <property type="entry name" value="CARTILAGE ACIDIC PROTEIN 1"/>
    <property type="match status" value="1"/>
</dbReference>
<dbReference type="SUPFAM" id="SSF69318">
    <property type="entry name" value="Integrin alpha N-terminal domain"/>
    <property type="match status" value="2"/>
</dbReference>
<evidence type="ECO:0000313" key="5">
    <source>
        <dbReference type="Proteomes" id="UP000256779"/>
    </source>
</evidence>
<feature type="domain" description="ASPIC/UnbV" evidence="3">
    <location>
        <begin position="525"/>
        <end position="590"/>
    </location>
</feature>
<name>A0A3D9L309_MARFU</name>
<dbReference type="Pfam" id="PF07593">
    <property type="entry name" value="UnbV_ASPIC"/>
    <property type="match status" value="1"/>
</dbReference>